<name>A0A6V7UTH8_MELEN</name>
<sequence>MRLWRLLIYFTLLNAYFICVETLKVDGKFEKLKIDKVKPKELKLEAETKPEPDEDLKQSTNPDENLNKTFKKIKSLCAQVKIDKNPMKGKENGKEKDLKIKSKIKFYVESFKSYTKRV</sequence>
<feature type="chain" id="PRO_5028158341" evidence="2">
    <location>
        <begin position="23"/>
        <end position="118"/>
    </location>
</feature>
<organism evidence="3 4">
    <name type="scientific">Meloidogyne enterolobii</name>
    <name type="common">Root-knot nematode worm</name>
    <name type="synonym">Meloidogyne mayaguensis</name>
    <dbReference type="NCBI Taxonomy" id="390850"/>
    <lineage>
        <taxon>Eukaryota</taxon>
        <taxon>Metazoa</taxon>
        <taxon>Ecdysozoa</taxon>
        <taxon>Nematoda</taxon>
        <taxon>Chromadorea</taxon>
        <taxon>Rhabditida</taxon>
        <taxon>Tylenchina</taxon>
        <taxon>Tylenchomorpha</taxon>
        <taxon>Tylenchoidea</taxon>
        <taxon>Meloidogynidae</taxon>
        <taxon>Meloidogyninae</taxon>
        <taxon>Meloidogyne</taxon>
    </lineage>
</organism>
<reference evidence="3 4" key="1">
    <citation type="submission" date="2020-08" db="EMBL/GenBank/DDBJ databases">
        <authorList>
            <person name="Koutsovoulos G."/>
            <person name="Danchin GJ E."/>
        </authorList>
    </citation>
    <scope>NUCLEOTIDE SEQUENCE [LARGE SCALE GENOMIC DNA]</scope>
</reference>
<evidence type="ECO:0000256" key="1">
    <source>
        <dbReference type="SAM" id="MobiDB-lite"/>
    </source>
</evidence>
<accession>A0A6V7UTH8</accession>
<gene>
    <name evidence="3" type="ORF">MENT_LOCUS17189</name>
</gene>
<evidence type="ECO:0000256" key="2">
    <source>
        <dbReference type="SAM" id="SignalP"/>
    </source>
</evidence>
<dbReference type="AlphaFoldDB" id="A0A6V7UTH8"/>
<feature type="region of interest" description="Disordered" evidence="1">
    <location>
        <begin position="45"/>
        <end position="66"/>
    </location>
</feature>
<proteinExistence type="predicted"/>
<evidence type="ECO:0000313" key="3">
    <source>
        <dbReference type="EMBL" id="CAD2165458.1"/>
    </source>
</evidence>
<dbReference type="EMBL" id="CAJEWN010000110">
    <property type="protein sequence ID" value="CAD2165458.1"/>
    <property type="molecule type" value="Genomic_DNA"/>
</dbReference>
<comment type="caution">
    <text evidence="3">The sequence shown here is derived from an EMBL/GenBank/DDBJ whole genome shotgun (WGS) entry which is preliminary data.</text>
</comment>
<feature type="signal peptide" evidence="2">
    <location>
        <begin position="1"/>
        <end position="22"/>
    </location>
</feature>
<dbReference type="Proteomes" id="UP000580250">
    <property type="component" value="Unassembled WGS sequence"/>
</dbReference>
<feature type="compositionally biased region" description="Basic and acidic residues" evidence="1">
    <location>
        <begin position="45"/>
        <end position="57"/>
    </location>
</feature>
<evidence type="ECO:0000313" key="4">
    <source>
        <dbReference type="Proteomes" id="UP000580250"/>
    </source>
</evidence>
<protein>
    <submittedName>
        <fullName evidence="3">Uncharacterized protein</fullName>
    </submittedName>
</protein>
<keyword evidence="2" id="KW-0732">Signal</keyword>